<reference evidence="1 2" key="1">
    <citation type="submission" date="2019-04" db="EMBL/GenBank/DDBJ databases">
        <title>Cohnella sp. nov., isolated from soil.</title>
        <authorList>
            <person name="Kim W."/>
        </authorList>
    </citation>
    <scope>NUCLEOTIDE SEQUENCE [LARGE SCALE GENOMIC DNA]</scope>
    <source>
        <strain evidence="1 2">CAU 1483</strain>
    </source>
</reference>
<keyword evidence="2" id="KW-1185">Reference proteome</keyword>
<evidence type="ECO:0000313" key="1">
    <source>
        <dbReference type="EMBL" id="TJY41094.1"/>
    </source>
</evidence>
<protein>
    <submittedName>
        <fullName evidence="1">Uncharacterized protein</fullName>
    </submittedName>
</protein>
<comment type="caution">
    <text evidence="1">The sequence shown here is derived from an EMBL/GenBank/DDBJ whole genome shotgun (WGS) entry which is preliminary data.</text>
</comment>
<sequence>MNLQMTKEFYERIETEVEQSLKPKGYRKTKHQHSQMNGNMYSVFDSAGGLTRLIWDAKDRRLIIRVYKKGTWLMKLGKALIGRNDDEKLLRELIINREEFTDSTEEQVIKRIVDAI</sequence>
<dbReference type="EMBL" id="SUPK01000007">
    <property type="protein sequence ID" value="TJY41094.1"/>
    <property type="molecule type" value="Genomic_DNA"/>
</dbReference>
<dbReference type="OrthoDB" id="2679141at2"/>
<evidence type="ECO:0000313" key="2">
    <source>
        <dbReference type="Proteomes" id="UP000309673"/>
    </source>
</evidence>
<name>A0A4U0FAC7_9BACL</name>
<accession>A0A4U0FAC7</accession>
<gene>
    <name evidence="1" type="ORF">E5161_15465</name>
</gene>
<organism evidence="1 2">
    <name type="scientific">Cohnella pontilimi</name>
    <dbReference type="NCBI Taxonomy" id="2564100"/>
    <lineage>
        <taxon>Bacteria</taxon>
        <taxon>Bacillati</taxon>
        <taxon>Bacillota</taxon>
        <taxon>Bacilli</taxon>
        <taxon>Bacillales</taxon>
        <taxon>Paenibacillaceae</taxon>
        <taxon>Cohnella</taxon>
    </lineage>
</organism>
<dbReference type="RefSeq" id="WP_136778722.1">
    <property type="nucleotide sequence ID" value="NZ_SUPK01000007.1"/>
</dbReference>
<dbReference type="Proteomes" id="UP000309673">
    <property type="component" value="Unassembled WGS sequence"/>
</dbReference>
<proteinExistence type="predicted"/>
<dbReference type="AlphaFoldDB" id="A0A4U0FAC7"/>